<dbReference type="EMBL" id="DSOK01000344">
    <property type="protein sequence ID" value="HEN16265.1"/>
    <property type="molecule type" value="Genomic_DNA"/>
</dbReference>
<dbReference type="Gene3D" id="2.130.10.130">
    <property type="entry name" value="Integrin alpha, N-terminal"/>
    <property type="match status" value="2"/>
</dbReference>
<dbReference type="InterPro" id="IPR027039">
    <property type="entry name" value="Crtac1"/>
</dbReference>
<keyword evidence="1" id="KW-0732">Signal</keyword>
<evidence type="ECO:0000256" key="1">
    <source>
        <dbReference type="ARBA" id="ARBA00022729"/>
    </source>
</evidence>
<organism evidence="2">
    <name type="scientific">Schlesneria paludicola</name>
    <dbReference type="NCBI Taxonomy" id="360056"/>
    <lineage>
        <taxon>Bacteria</taxon>
        <taxon>Pseudomonadati</taxon>
        <taxon>Planctomycetota</taxon>
        <taxon>Planctomycetia</taxon>
        <taxon>Planctomycetales</taxon>
        <taxon>Planctomycetaceae</taxon>
        <taxon>Schlesneria</taxon>
    </lineage>
</organism>
<gene>
    <name evidence="2" type="ORF">ENQ76_12455</name>
</gene>
<evidence type="ECO:0000313" key="2">
    <source>
        <dbReference type="EMBL" id="HEN16265.1"/>
    </source>
</evidence>
<dbReference type="PANTHER" id="PTHR16026:SF0">
    <property type="entry name" value="CARTILAGE ACIDIC PROTEIN 1"/>
    <property type="match status" value="1"/>
</dbReference>
<dbReference type="InterPro" id="IPR013517">
    <property type="entry name" value="FG-GAP"/>
</dbReference>
<name>A0A7C2K057_9PLAN</name>
<proteinExistence type="predicted"/>
<comment type="caution">
    <text evidence="2">The sequence shown here is derived from an EMBL/GenBank/DDBJ whole genome shotgun (WGS) entry which is preliminary data.</text>
</comment>
<dbReference type="SUPFAM" id="SSF69318">
    <property type="entry name" value="Integrin alpha N-terminal domain"/>
    <property type="match status" value="1"/>
</dbReference>
<reference evidence="2" key="1">
    <citation type="journal article" date="2020" name="mSystems">
        <title>Genome- and Community-Level Interaction Insights into Carbon Utilization and Element Cycling Functions of Hydrothermarchaeota in Hydrothermal Sediment.</title>
        <authorList>
            <person name="Zhou Z."/>
            <person name="Liu Y."/>
            <person name="Xu W."/>
            <person name="Pan J."/>
            <person name="Luo Z.H."/>
            <person name="Li M."/>
        </authorList>
    </citation>
    <scope>NUCLEOTIDE SEQUENCE [LARGE SCALE GENOMIC DNA]</scope>
    <source>
        <strain evidence="2">SpSt-339</strain>
    </source>
</reference>
<accession>A0A7C2K057</accession>
<dbReference type="AlphaFoldDB" id="A0A7C2K057"/>
<dbReference type="InterPro" id="IPR028994">
    <property type="entry name" value="Integrin_alpha_N"/>
</dbReference>
<dbReference type="Pfam" id="PF13517">
    <property type="entry name" value="FG-GAP_3"/>
    <property type="match status" value="3"/>
</dbReference>
<dbReference type="PANTHER" id="PTHR16026">
    <property type="entry name" value="CARTILAGE ACIDIC PROTEIN 1"/>
    <property type="match status" value="1"/>
</dbReference>
<protein>
    <submittedName>
        <fullName evidence="2">VCBS repeat-containing protein</fullName>
    </submittedName>
</protein>
<sequence length="577" mass="62692">MPMDRRDATRSDVSKTRPIVVFSAGLLALLASQGDASDGPVVFSDVAAERGLNFTHVSPFTPERHLHLTMGSGLAWLDYDGDGWQDLYLAQGCPWHGTRAPRPQDPTDVLFRNRDGRFEQLRDIGLDNRAYGMGVAVGDYDNDGFADLFVSNFGPNVLFHNNGDGTFSEDPAFASLKGHGYGASCTWFDAEPDGDLDLFVTNYADFDDAKYPVCSENGPHGKVPLGCLPSIYPPAQDRYFASDGQGGFADKTDAAGFRLEQPRHGLGVFAGDLNNDGLTDLFVANDSDENDLWLNRGGGRFEEVGLISGTAVNREGKREAGMGVAGADVDQDSQFDLFLTHFYEETNTLYRNLGQGFFLDVTNEFGMAAPSRTKLAFGTVMRDFNGDGFPDCFVANGHIHDQLEQLGRNIPYAQEAQFFVNQGGRRFRDVSATSGDYFRTKVVGRGAAAADFDRDGRLDIAVHHLQGPVALLRNESPQSGGSIVRLRLIGKTSARDPIGASVTVHAGPRRIFLPYEGSSSYLSGNERPHVIAVPKGERIESVCVAWVGRTVECWDAPDASGGELTLIEGTGTSTRDR</sequence>